<evidence type="ECO:0000313" key="1">
    <source>
        <dbReference type="EMBL" id="KAG5586497.1"/>
    </source>
</evidence>
<evidence type="ECO:0000313" key="2">
    <source>
        <dbReference type="Proteomes" id="UP000824120"/>
    </source>
</evidence>
<sequence length="72" mass="8030">MVRICAFGAGGQEPTQTPITRVVEGGRVGSLVATLVRDNETIPPRFIAMLVLQDTLVHMIGFLEGWRRQIFY</sequence>
<keyword evidence="2" id="KW-1185">Reference proteome</keyword>
<organism evidence="1 2">
    <name type="scientific">Solanum commersonii</name>
    <name type="common">Commerson's wild potato</name>
    <name type="synonym">Commerson's nightshade</name>
    <dbReference type="NCBI Taxonomy" id="4109"/>
    <lineage>
        <taxon>Eukaryota</taxon>
        <taxon>Viridiplantae</taxon>
        <taxon>Streptophyta</taxon>
        <taxon>Embryophyta</taxon>
        <taxon>Tracheophyta</taxon>
        <taxon>Spermatophyta</taxon>
        <taxon>Magnoliopsida</taxon>
        <taxon>eudicotyledons</taxon>
        <taxon>Gunneridae</taxon>
        <taxon>Pentapetalae</taxon>
        <taxon>asterids</taxon>
        <taxon>lamiids</taxon>
        <taxon>Solanales</taxon>
        <taxon>Solanaceae</taxon>
        <taxon>Solanoideae</taxon>
        <taxon>Solaneae</taxon>
        <taxon>Solanum</taxon>
    </lineage>
</organism>
<protein>
    <submittedName>
        <fullName evidence="1">Uncharacterized protein</fullName>
    </submittedName>
</protein>
<dbReference type="EMBL" id="JACXVP010000009">
    <property type="protein sequence ID" value="KAG5586497.1"/>
    <property type="molecule type" value="Genomic_DNA"/>
</dbReference>
<proteinExistence type="predicted"/>
<dbReference type="AlphaFoldDB" id="A0A9J5XDK8"/>
<accession>A0A9J5XDK8</accession>
<dbReference type="Proteomes" id="UP000824120">
    <property type="component" value="Chromosome 9"/>
</dbReference>
<gene>
    <name evidence="1" type="ORF">H5410_046931</name>
</gene>
<name>A0A9J5XDK8_SOLCO</name>
<comment type="caution">
    <text evidence="1">The sequence shown here is derived from an EMBL/GenBank/DDBJ whole genome shotgun (WGS) entry which is preliminary data.</text>
</comment>
<reference evidence="1 2" key="1">
    <citation type="submission" date="2020-09" db="EMBL/GenBank/DDBJ databases">
        <title>De no assembly of potato wild relative species, Solanum commersonii.</title>
        <authorList>
            <person name="Cho K."/>
        </authorList>
    </citation>
    <scope>NUCLEOTIDE SEQUENCE [LARGE SCALE GENOMIC DNA]</scope>
    <source>
        <strain evidence="1">LZ3.2</strain>
        <tissue evidence="1">Leaf</tissue>
    </source>
</reference>